<evidence type="ECO:0000256" key="1">
    <source>
        <dbReference type="ARBA" id="ARBA00022679"/>
    </source>
</evidence>
<proteinExistence type="inferred from homology"/>
<protein>
    <submittedName>
        <fullName evidence="5">GNAT family N-acetyltransferase</fullName>
    </submittedName>
</protein>
<accession>A0A9D1CWH2</accession>
<dbReference type="Pfam" id="PF13302">
    <property type="entry name" value="Acetyltransf_3"/>
    <property type="match status" value="1"/>
</dbReference>
<comment type="caution">
    <text evidence="5">The sequence shown here is derived from an EMBL/GenBank/DDBJ whole genome shotgun (WGS) entry which is preliminary data.</text>
</comment>
<dbReference type="Proteomes" id="UP000824260">
    <property type="component" value="Unassembled WGS sequence"/>
</dbReference>
<dbReference type="PANTHER" id="PTHR43792:SF8">
    <property type="entry name" value="[RIBOSOMAL PROTEIN US5]-ALANINE N-ACETYLTRANSFERASE"/>
    <property type="match status" value="1"/>
</dbReference>
<dbReference type="SUPFAM" id="SSF55729">
    <property type="entry name" value="Acyl-CoA N-acyltransferases (Nat)"/>
    <property type="match status" value="1"/>
</dbReference>
<keyword evidence="2" id="KW-0012">Acyltransferase</keyword>
<organism evidence="5 6">
    <name type="scientific">Candidatus Pullichristensenella stercorigallinarum</name>
    <dbReference type="NCBI Taxonomy" id="2840909"/>
    <lineage>
        <taxon>Bacteria</taxon>
        <taxon>Bacillati</taxon>
        <taxon>Bacillota</taxon>
        <taxon>Clostridia</taxon>
        <taxon>Candidatus Pullichristensenella</taxon>
    </lineage>
</organism>
<evidence type="ECO:0000313" key="6">
    <source>
        <dbReference type="Proteomes" id="UP000824260"/>
    </source>
</evidence>
<comment type="similarity">
    <text evidence="3">Belongs to the acetyltransferase family. RimJ subfamily.</text>
</comment>
<sequence>MGGNAMQNGDIRLVPASESLAPAVAGYYRRNREFLKPFDPAREEAFFTLEHQREILRAEEAARAAKAGFRFYIVPVDGPETVIGSIGLNNIVWGAFRSAFLGYKLDAAYLNRGYMTAAVGMVVQYAFAEAGLHRVEANVMPRNKPSLRVLEKNGFVNEGLSKYYLNINGVWEDHVHMVRINFAMH</sequence>
<evidence type="ECO:0000256" key="3">
    <source>
        <dbReference type="ARBA" id="ARBA00038502"/>
    </source>
</evidence>
<dbReference type="InterPro" id="IPR051531">
    <property type="entry name" value="N-acetyltransferase"/>
</dbReference>
<keyword evidence="1" id="KW-0808">Transferase</keyword>
<dbReference type="PANTHER" id="PTHR43792">
    <property type="entry name" value="GNAT FAMILY, PUTATIVE (AFU_ORTHOLOGUE AFUA_3G00765)-RELATED-RELATED"/>
    <property type="match status" value="1"/>
</dbReference>
<dbReference type="GO" id="GO:0008999">
    <property type="term" value="F:protein-N-terminal-alanine acetyltransferase activity"/>
    <property type="evidence" value="ECO:0007669"/>
    <property type="project" value="TreeGrafter"/>
</dbReference>
<dbReference type="InterPro" id="IPR000182">
    <property type="entry name" value="GNAT_dom"/>
</dbReference>
<evidence type="ECO:0000256" key="2">
    <source>
        <dbReference type="ARBA" id="ARBA00023315"/>
    </source>
</evidence>
<dbReference type="EMBL" id="DVFZ01000040">
    <property type="protein sequence ID" value="HIQ82264.1"/>
    <property type="molecule type" value="Genomic_DNA"/>
</dbReference>
<reference evidence="5" key="1">
    <citation type="submission" date="2020-10" db="EMBL/GenBank/DDBJ databases">
        <authorList>
            <person name="Gilroy R."/>
        </authorList>
    </citation>
    <scope>NUCLEOTIDE SEQUENCE</scope>
    <source>
        <strain evidence="5">ChiSjej6B24-2974</strain>
    </source>
</reference>
<evidence type="ECO:0000259" key="4">
    <source>
        <dbReference type="PROSITE" id="PS51186"/>
    </source>
</evidence>
<dbReference type="InterPro" id="IPR016181">
    <property type="entry name" value="Acyl_CoA_acyltransferase"/>
</dbReference>
<gene>
    <name evidence="5" type="ORF">IAA52_04095</name>
</gene>
<dbReference type="GO" id="GO:0005737">
    <property type="term" value="C:cytoplasm"/>
    <property type="evidence" value="ECO:0007669"/>
    <property type="project" value="TreeGrafter"/>
</dbReference>
<dbReference type="Gene3D" id="3.40.630.30">
    <property type="match status" value="1"/>
</dbReference>
<reference evidence="5" key="2">
    <citation type="journal article" date="2021" name="PeerJ">
        <title>Extensive microbial diversity within the chicken gut microbiome revealed by metagenomics and culture.</title>
        <authorList>
            <person name="Gilroy R."/>
            <person name="Ravi A."/>
            <person name="Getino M."/>
            <person name="Pursley I."/>
            <person name="Horton D.L."/>
            <person name="Alikhan N.F."/>
            <person name="Baker D."/>
            <person name="Gharbi K."/>
            <person name="Hall N."/>
            <person name="Watson M."/>
            <person name="Adriaenssens E.M."/>
            <person name="Foster-Nyarko E."/>
            <person name="Jarju S."/>
            <person name="Secka A."/>
            <person name="Antonio M."/>
            <person name="Oren A."/>
            <person name="Chaudhuri R.R."/>
            <person name="La Ragione R."/>
            <person name="Hildebrand F."/>
            <person name="Pallen M.J."/>
        </authorList>
    </citation>
    <scope>NUCLEOTIDE SEQUENCE</scope>
    <source>
        <strain evidence="5">ChiSjej6B24-2974</strain>
    </source>
</reference>
<dbReference type="PROSITE" id="PS51186">
    <property type="entry name" value="GNAT"/>
    <property type="match status" value="1"/>
</dbReference>
<feature type="domain" description="N-acetyltransferase" evidence="4">
    <location>
        <begin position="11"/>
        <end position="185"/>
    </location>
</feature>
<name>A0A9D1CWH2_9FIRM</name>
<evidence type="ECO:0000313" key="5">
    <source>
        <dbReference type="EMBL" id="HIQ82264.1"/>
    </source>
</evidence>
<dbReference type="AlphaFoldDB" id="A0A9D1CWH2"/>